<evidence type="ECO:0000313" key="2">
    <source>
        <dbReference type="Proteomes" id="UP001358586"/>
    </source>
</evidence>
<comment type="caution">
    <text evidence="1">The sequence shown here is derived from an EMBL/GenBank/DDBJ whole genome shotgun (WGS) entry which is preliminary data.</text>
</comment>
<sequence length="279" mass="32018">MKLVHDGEGKSKCKRKRVIGGNGENNEECPAQLVRRRLADILSPCKAVAGDQPRQEMDGCLTVNSDGRSGGLAMLWMEGIDVAIQNYYSHHIDSLISFVDVLGRVERSVREDLIMVGDFNAIANDDKKEGGRRKSRVSMKEFCDVLEELCLVDVKTTKGWFTWVNNREGNTMVKERLDRKLVTWIDNLIDNMNNESNANMLKQARIKLDHLYAKEEFYWAQRSRIKWLKEGDMNTHFFHSLKNGPNEGFVIKLDMSKAYDCIDWNFLEGFMKGLGFTKP</sequence>
<dbReference type="PANTHER" id="PTHR33710:SF64">
    <property type="entry name" value="ENDONUCLEASE_EXONUCLEASE_PHOSPHATASE DOMAIN-CONTAINING PROTEIN"/>
    <property type="match status" value="1"/>
</dbReference>
<evidence type="ECO:0008006" key="3">
    <source>
        <dbReference type="Google" id="ProtNLM"/>
    </source>
</evidence>
<dbReference type="EMBL" id="JARKNE010000008">
    <property type="protein sequence ID" value="KAK5812073.1"/>
    <property type="molecule type" value="Genomic_DNA"/>
</dbReference>
<dbReference type="InterPro" id="IPR036691">
    <property type="entry name" value="Endo/exonu/phosph_ase_sf"/>
</dbReference>
<gene>
    <name evidence="1" type="ORF">PVK06_027472</name>
</gene>
<dbReference type="Proteomes" id="UP001358586">
    <property type="component" value="Chromosome 8"/>
</dbReference>
<dbReference type="SUPFAM" id="SSF56219">
    <property type="entry name" value="DNase I-like"/>
    <property type="match status" value="1"/>
</dbReference>
<organism evidence="1 2">
    <name type="scientific">Gossypium arboreum</name>
    <name type="common">Tree cotton</name>
    <name type="synonym">Gossypium nanking</name>
    <dbReference type="NCBI Taxonomy" id="29729"/>
    <lineage>
        <taxon>Eukaryota</taxon>
        <taxon>Viridiplantae</taxon>
        <taxon>Streptophyta</taxon>
        <taxon>Embryophyta</taxon>
        <taxon>Tracheophyta</taxon>
        <taxon>Spermatophyta</taxon>
        <taxon>Magnoliopsida</taxon>
        <taxon>eudicotyledons</taxon>
        <taxon>Gunneridae</taxon>
        <taxon>Pentapetalae</taxon>
        <taxon>rosids</taxon>
        <taxon>malvids</taxon>
        <taxon>Malvales</taxon>
        <taxon>Malvaceae</taxon>
        <taxon>Malvoideae</taxon>
        <taxon>Gossypium</taxon>
    </lineage>
</organism>
<evidence type="ECO:0000313" key="1">
    <source>
        <dbReference type="EMBL" id="KAK5812073.1"/>
    </source>
</evidence>
<dbReference type="PANTHER" id="PTHR33710">
    <property type="entry name" value="BNAC02G09200D PROTEIN"/>
    <property type="match status" value="1"/>
</dbReference>
<dbReference type="Gene3D" id="3.60.10.10">
    <property type="entry name" value="Endonuclease/exonuclease/phosphatase"/>
    <property type="match status" value="1"/>
</dbReference>
<name>A0ABR0P0N5_GOSAR</name>
<protein>
    <recommendedName>
        <fullName evidence="3">Reverse transcriptase</fullName>
    </recommendedName>
</protein>
<accession>A0ABR0P0N5</accession>
<reference evidence="1 2" key="1">
    <citation type="submission" date="2023-03" db="EMBL/GenBank/DDBJ databases">
        <title>WGS of Gossypium arboreum.</title>
        <authorList>
            <person name="Yu D."/>
        </authorList>
    </citation>
    <scope>NUCLEOTIDE SEQUENCE [LARGE SCALE GENOMIC DNA]</scope>
    <source>
        <tissue evidence="1">Leaf</tissue>
    </source>
</reference>
<keyword evidence="2" id="KW-1185">Reference proteome</keyword>
<proteinExistence type="predicted"/>